<dbReference type="Proteomes" id="UP000077202">
    <property type="component" value="Unassembled WGS sequence"/>
</dbReference>
<dbReference type="InterPro" id="IPR016151">
    <property type="entry name" value="DNA_mismatch_repair_MutS_N"/>
</dbReference>
<dbReference type="InterPro" id="IPR017261">
    <property type="entry name" value="DNA_mismatch_repair_MutS/MSH"/>
</dbReference>
<name>A0A176W0L2_MARPO</name>
<dbReference type="GO" id="GO:0005634">
    <property type="term" value="C:nucleus"/>
    <property type="evidence" value="ECO:0007669"/>
    <property type="project" value="TreeGrafter"/>
</dbReference>
<dbReference type="SUPFAM" id="SSF63748">
    <property type="entry name" value="Tudor/PWWP/MBT"/>
    <property type="match status" value="1"/>
</dbReference>
<evidence type="ECO:0000256" key="5">
    <source>
        <dbReference type="PIRNR" id="PIRNR037677"/>
    </source>
</evidence>
<dbReference type="GO" id="GO:0030983">
    <property type="term" value="F:mismatched DNA binding"/>
    <property type="evidence" value="ECO:0007669"/>
    <property type="project" value="UniProtKB-UniRule"/>
</dbReference>
<comment type="function">
    <text evidence="5">Component of the post-replicative DNA mismatch repair system (MMR).</text>
</comment>
<organism evidence="9 10">
    <name type="scientific">Marchantia polymorpha subsp. ruderalis</name>
    <dbReference type="NCBI Taxonomy" id="1480154"/>
    <lineage>
        <taxon>Eukaryota</taxon>
        <taxon>Viridiplantae</taxon>
        <taxon>Streptophyta</taxon>
        <taxon>Embryophyta</taxon>
        <taxon>Marchantiophyta</taxon>
        <taxon>Marchantiopsida</taxon>
        <taxon>Marchantiidae</taxon>
        <taxon>Marchantiales</taxon>
        <taxon>Marchantiaceae</taxon>
        <taxon>Marchantia</taxon>
    </lineage>
</organism>
<feature type="compositionally biased region" description="Basic and acidic residues" evidence="6">
    <location>
        <begin position="455"/>
        <end position="468"/>
    </location>
</feature>
<reference evidence="9" key="1">
    <citation type="submission" date="2016-03" db="EMBL/GenBank/DDBJ databases">
        <title>Mechanisms controlling the formation of the plant cell surface in tip-growing cells are functionally conserved among land plants.</title>
        <authorList>
            <person name="Honkanen S."/>
            <person name="Jones V.A."/>
            <person name="Morieri G."/>
            <person name="Champion C."/>
            <person name="Hetherington A.J."/>
            <person name="Kelly S."/>
            <person name="Saint-Marcoux D."/>
            <person name="Proust H."/>
            <person name="Prescott H."/>
            <person name="Dolan L."/>
        </authorList>
    </citation>
    <scope>NUCLEOTIDE SEQUENCE [LARGE SCALE GENOMIC DNA]</scope>
    <source>
        <tissue evidence="9">Whole gametophyte</tissue>
    </source>
</reference>
<feature type="domain" description="DNA mismatch repair protein MutS core" evidence="7">
    <location>
        <begin position="1045"/>
        <end position="1391"/>
    </location>
</feature>
<feature type="domain" description="DNA mismatch repair proteins mutS family" evidence="8">
    <location>
        <begin position="1408"/>
        <end position="1601"/>
    </location>
</feature>
<feature type="compositionally biased region" description="Acidic residues" evidence="6">
    <location>
        <begin position="391"/>
        <end position="401"/>
    </location>
</feature>
<dbReference type="GO" id="GO:0005524">
    <property type="term" value="F:ATP binding"/>
    <property type="evidence" value="ECO:0007669"/>
    <property type="project" value="UniProtKB-UniRule"/>
</dbReference>
<dbReference type="InterPro" id="IPR000432">
    <property type="entry name" value="DNA_mismatch_repair_MutS_C"/>
</dbReference>
<dbReference type="GO" id="GO:0006298">
    <property type="term" value="P:mismatch repair"/>
    <property type="evidence" value="ECO:0007669"/>
    <property type="project" value="InterPro"/>
</dbReference>
<dbReference type="Gene3D" id="3.40.50.300">
    <property type="entry name" value="P-loop containing nucleotide triphosphate hydrolases"/>
    <property type="match status" value="1"/>
</dbReference>
<keyword evidence="5" id="KW-0234">DNA repair</keyword>
<dbReference type="CDD" id="cd20404">
    <property type="entry name" value="Tudor_Agenet_AtEML-like"/>
    <property type="match status" value="1"/>
</dbReference>
<evidence type="ECO:0000313" key="9">
    <source>
        <dbReference type="EMBL" id="OAE26153.1"/>
    </source>
</evidence>
<dbReference type="InterPro" id="IPR036187">
    <property type="entry name" value="DNA_mismatch_repair_MutS_sf"/>
</dbReference>
<gene>
    <name evidence="9" type="ORF">AXG93_903s1140</name>
</gene>
<dbReference type="Pfam" id="PF00488">
    <property type="entry name" value="MutS_V"/>
    <property type="match status" value="1"/>
</dbReference>
<dbReference type="Gene3D" id="3.30.420.110">
    <property type="entry name" value="MutS, connector domain"/>
    <property type="match status" value="1"/>
</dbReference>
<dbReference type="SUPFAM" id="SSF48334">
    <property type="entry name" value="DNA repair protein MutS, domain III"/>
    <property type="match status" value="1"/>
</dbReference>
<dbReference type="Pfam" id="PF05192">
    <property type="entry name" value="MutS_III"/>
    <property type="match status" value="1"/>
</dbReference>
<dbReference type="InterPro" id="IPR036678">
    <property type="entry name" value="MutS_con_dom_sf"/>
</dbReference>
<protein>
    <recommendedName>
        <fullName evidence="5">DNA mismatch repair protein</fullName>
    </recommendedName>
</protein>
<evidence type="ECO:0000256" key="2">
    <source>
        <dbReference type="ARBA" id="ARBA00022763"/>
    </source>
</evidence>
<dbReference type="PANTHER" id="PTHR11361">
    <property type="entry name" value="DNA MISMATCH REPAIR PROTEIN MUTS FAMILY MEMBER"/>
    <property type="match status" value="1"/>
</dbReference>
<dbReference type="Pfam" id="PF05188">
    <property type="entry name" value="MutS_II"/>
    <property type="match status" value="1"/>
</dbReference>
<dbReference type="FunFam" id="1.10.1420.10:FF:000005">
    <property type="entry name" value="DNA mismatch repair protein"/>
    <property type="match status" value="1"/>
</dbReference>
<feature type="compositionally biased region" description="Polar residues" evidence="6">
    <location>
        <begin position="31"/>
        <end position="59"/>
    </location>
</feature>
<dbReference type="SUPFAM" id="SSF52540">
    <property type="entry name" value="P-loop containing nucleoside triphosphate hydrolases"/>
    <property type="match status" value="1"/>
</dbReference>
<keyword evidence="4 5" id="KW-0238">DNA-binding</keyword>
<dbReference type="Gene3D" id="3.40.1170.10">
    <property type="entry name" value="DNA repair protein MutS, domain I"/>
    <property type="match status" value="2"/>
</dbReference>
<feature type="region of interest" description="Disordered" evidence="6">
    <location>
        <begin position="1"/>
        <end position="165"/>
    </location>
</feature>
<evidence type="ECO:0000313" key="10">
    <source>
        <dbReference type="Proteomes" id="UP000077202"/>
    </source>
</evidence>
<dbReference type="EMBL" id="LVLJ01002247">
    <property type="protein sequence ID" value="OAE26153.1"/>
    <property type="molecule type" value="Genomic_DNA"/>
</dbReference>
<dbReference type="Gene3D" id="1.10.1420.10">
    <property type="match status" value="2"/>
</dbReference>
<evidence type="ECO:0000256" key="6">
    <source>
        <dbReference type="SAM" id="MobiDB-lite"/>
    </source>
</evidence>
<keyword evidence="3 5" id="KW-0067">ATP-binding</keyword>
<evidence type="ECO:0000256" key="3">
    <source>
        <dbReference type="ARBA" id="ARBA00022840"/>
    </source>
</evidence>
<dbReference type="SMART" id="SM00534">
    <property type="entry name" value="MUTSac"/>
    <property type="match status" value="1"/>
</dbReference>
<dbReference type="Pfam" id="PF01624">
    <property type="entry name" value="MutS_I"/>
    <property type="match status" value="1"/>
</dbReference>
<evidence type="ECO:0000259" key="8">
    <source>
        <dbReference type="SMART" id="SM00534"/>
    </source>
</evidence>
<dbReference type="InterPro" id="IPR007696">
    <property type="entry name" value="DNA_mismatch_repair_MutS_core"/>
</dbReference>
<feature type="region of interest" description="Disordered" evidence="6">
    <location>
        <begin position="381"/>
        <end position="425"/>
    </location>
</feature>
<accession>A0A176W0L2</accession>
<dbReference type="Pfam" id="PF05190">
    <property type="entry name" value="MutS_IV"/>
    <property type="match status" value="1"/>
</dbReference>
<dbReference type="PANTHER" id="PTHR11361:SF150">
    <property type="entry name" value="DNA MISMATCH REPAIR PROTEIN MSH6"/>
    <property type="match status" value="1"/>
</dbReference>
<dbReference type="Gene3D" id="2.30.30.140">
    <property type="match status" value="1"/>
</dbReference>
<dbReference type="InterPro" id="IPR045076">
    <property type="entry name" value="MutS"/>
</dbReference>
<dbReference type="PIRSF" id="PIRSF037677">
    <property type="entry name" value="DNA_mis_repair_Msh6"/>
    <property type="match status" value="1"/>
</dbReference>
<dbReference type="InterPro" id="IPR007860">
    <property type="entry name" value="DNA_mmatch_repair_MutS_con_dom"/>
</dbReference>
<comment type="similarity">
    <text evidence="5">Belongs to the DNA mismatch repair MutS family.</text>
</comment>
<dbReference type="SMART" id="SM00533">
    <property type="entry name" value="MUTSd"/>
    <property type="match status" value="1"/>
</dbReference>
<keyword evidence="10" id="KW-1185">Reference proteome</keyword>
<evidence type="ECO:0000259" key="7">
    <source>
        <dbReference type="SMART" id="SM00533"/>
    </source>
</evidence>
<dbReference type="GO" id="GO:0140664">
    <property type="term" value="F:ATP-dependent DNA damage sensor activity"/>
    <property type="evidence" value="ECO:0007669"/>
    <property type="project" value="InterPro"/>
</dbReference>
<comment type="caution">
    <text evidence="9">The sequence shown here is derived from an EMBL/GenBank/DDBJ whole genome shotgun (WGS) entry which is preliminary data.</text>
</comment>
<feature type="compositionally biased region" description="Basic and acidic residues" evidence="6">
    <location>
        <begin position="1607"/>
        <end position="1621"/>
    </location>
</feature>
<dbReference type="InterPro" id="IPR027417">
    <property type="entry name" value="P-loop_NTPase"/>
</dbReference>
<feature type="region of interest" description="Disordered" evidence="6">
    <location>
        <begin position="439"/>
        <end position="472"/>
    </location>
</feature>
<sequence>MPPAKKVGAGAATAPASSQQRSIASFFESGSKANTASKPTASAKNTKPSLNIPSVNESSPAVKRARNGSQSKSPPPADGNSESKLEVPVSPEMNGSKKASPSKKKVTDGVQTPSPTEAPCPAKSVTKFFGRRGKNATKAEGTADLPALESAKAGNGRGSPNRGDSVVGMRLRVWWPLDRVWYPGRVKAFNTENGTHVIAYDDGEDEIVTLSKEKLDWLDENEALEGLQKLAGARTKRRGLKADEDLPANGKRKKSSSEERTLDSPRMQQPEEDGGSPDKLARRNKRARTTADADSPVKLTVTADLFDEVDMAMPKEEEVKVRRRLKKKVSPTELEPKVEEVEMLDVEDLEVATTLAEHKLKESMVVGKRPGTSARRLQLEQLAALQHSSSEEEQEEEEDSPLNETLADLASKKIPSKTEKSLVSQKTAKEFFSEKLSGARAQKCSADTHPGRLKPVSEVKQDSAEKKVKSAPIDKQTLREALSGGLKGVTSLEKAEVCKSPQEIEAQRLARGELHAALVGEPAARFLGRVEEKFKFLGRNRKDASGRRPSDPNYDPRTVYLPQDFTKELSGGQLQWWEFKSKHMDKVLLFKVTSAIQLLFVVQFVSTFAAFDVDPIVQVAKEFHVPAPFVTEKDDRIRNLNSRRVLRQGVLKRVLEGTQRKGFLSVEVLVRTDKCIQESSGIQVGKFYEMFEMDAHIGAQELDLQYMKGDQPHCGFPEKNYAVNAEKLAQKGYRVLIVEQTETPEQLEQRKRKTGSKDKVVRREVCAVITKGTLVDGDMLVARPDAAYLLSITERDFPFKEVSENGLPIARSKSEAQACIIGMCTVDTSTSHIMLGQFCDDMARTRLRGLLAEIRPVEVIKPHGLLTDATERALKDHTRQPLVTSLAPGKEFWDAKRSIREIMTIFASFKPAERASQNLQENGMAESEAVTENNCLPEALQRLVEADELGELALSSLGGALFYLQQALLDQTVLRLGRVDLLPGTDSFNMTKPSATCEGLIESNGGLSPIKRSEGIAGSDLEPYLLMDATALENLEIIENNRDGGTRGTLLGHLDYCVTPYGRRLLKQWLVRPLMRVDSIVKRQEAIHDLKTVASEAATSFRKELRSQPDMERFLSRLHAYSDESGRNAQKVVLYEDAAKKLLQELLATLRGCQALLQAVKSFEVVLPELSSDRLKQLISPDGGLSEMFSIIENFETAFDWDEAETTGRIVPSVEGVDAEFDEADSTVKSVSEKLSDYLSKQRKKFGNSSEINYVTVGKEAYQMEVPEELHAKVPASYEVRSSRKGYRRYWTPEIKELLQDLTAGEQQREQALQGILKGLVKRFCGHYQKWLFLIKSVAELDVLISLAEASEYAAPTCRPSFVSADPNSSASYQTPMISARSLRHPTLRLNGGGTVVPNDIELGGSHTSFMLLTGPNMGGKSTLIRQVCLAVILAQIGANVPAEQFEMSPVDKLFVRMGARDHIMAGQSTFLVEMSETAAMLRGATSNSLVALDELGRGTSTADGQAIAHAVMERLVSDVGCRGMFSTHYHRLSTHYSVTDSKVGLYHMSCTVGTEAGGLEEVTFLYKLAPGPCPKSYGVNVARLAGIPEPVLERAAARSAELESSWAEKDGSRTEDKLDVEVQGSTPSDSKFPTEVLAFIKKLLDDLDKGGNPDEFMSSQEAVHLLLKLNNKELL</sequence>
<evidence type="ECO:0000256" key="4">
    <source>
        <dbReference type="ARBA" id="ARBA00023125"/>
    </source>
</evidence>
<keyword evidence="1 5" id="KW-0547">Nucleotide-binding</keyword>
<keyword evidence="2 5" id="KW-0227">DNA damage</keyword>
<evidence type="ECO:0000256" key="1">
    <source>
        <dbReference type="ARBA" id="ARBA00022741"/>
    </source>
</evidence>
<dbReference type="SUPFAM" id="SSF55271">
    <property type="entry name" value="DNA repair protein MutS, domain I"/>
    <property type="match status" value="1"/>
</dbReference>
<feature type="region of interest" description="Disordered" evidence="6">
    <location>
        <begin position="1607"/>
        <end position="1630"/>
    </location>
</feature>
<dbReference type="InterPro" id="IPR007695">
    <property type="entry name" value="DNA_mismatch_repair_MutS-lik_N"/>
</dbReference>
<dbReference type="InterPro" id="IPR007861">
    <property type="entry name" value="DNA_mismatch_repair_MutS_clamp"/>
</dbReference>
<proteinExistence type="inferred from homology"/>
<feature type="region of interest" description="Disordered" evidence="6">
    <location>
        <begin position="234"/>
        <end position="299"/>
    </location>
</feature>